<organism evidence="1 2">
    <name type="scientific">Pseudomonas asuensis</name>
    <dbReference type="NCBI Taxonomy" id="1825787"/>
    <lineage>
        <taxon>Bacteria</taxon>
        <taxon>Pseudomonadati</taxon>
        <taxon>Pseudomonadota</taxon>
        <taxon>Gammaproteobacteria</taxon>
        <taxon>Pseudomonadales</taxon>
        <taxon>Pseudomonadaceae</taxon>
        <taxon>Pseudomonas</taxon>
    </lineage>
</organism>
<protein>
    <submittedName>
        <fullName evidence="1">Uncharacterized protein</fullName>
    </submittedName>
</protein>
<accession>A0ABQ2GXN7</accession>
<evidence type="ECO:0000313" key="1">
    <source>
        <dbReference type="EMBL" id="GGM18852.1"/>
    </source>
</evidence>
<reference evidence="2" key="1">
    <citation type="journal article" date="2019" name="Int. J. Syst. Evol. Microbiol.">
        <title>The Global Catalogue of Microorganisms (GCM) 10K type strain sequencing project: providing services to taxonomists for standard genome sequencing and annotation.</title>
        <authorList>
            <consortium name="The Broad Institute Genomics Platform"/>
            <consortium name="The Broad Institute Genome Sequencing Center for Infectious Disease"/>
            <person name="Wu L."/>
            <person name="Ma J."/>
        </authorList>
    </citation>
    <scope>NUCLEOTIDE SEQUENCE [LARGE SCALE GENOMIC DNA]</scope>
    <source>
        <strain evidence="2">JCM 13501</strain>
    </source>
</reference>
<evidence type="ECO:0000313" key="2">
    <source>
        <dbReference type="Proteomes" id="UP000616499"/>
    </source>
</evidence>
<dbReference type="RefSeq" id="WP_188867143.1">
    <property type="nucleotide sequence ID" value="NZ_BMNW01000007.1"/>
</dbReference>
<proteinExistence type="predicted"/>
<dbReference type="EMBL" id="BMNW01000007">
    <property type="protein sequence ID" value="GGM18852.1"/>
    <property type="molecule type" value="Genomic_DNA"/>
</dbReference>
<comment type="caution">
    <text evidence="1">The sequence shown here is derived from an EMBL/GenBank/DDBJ whole genome shotgun (WGS) entry which is preliminary data.</text>
</comment>
<dbReference type="Proteomes" id="UP000616499">
    <property type="component" value="Unassembled WGS sequence"/>
</dbReference>
<gene>
    <name evidence="1" type="ORF">GCM10009425_32150</name>
</gene>
<name>A0ABQ2GXN7_9PSED</name>
<keyword evidence="2" id="KW-1185">Reference proteome</keyword>
<sequence>MDAYWKRYIRHIKNPESLGEIRWNKTAVESYARQLLLETRITEDQYTAFLDQEKAARYIDEDSTEH</sequence>